<dbReference type="Gene3D" id="2.40.160.190">
    <property type="match status" value="1"/>
</dbReference>
<dbReference type="PROSITE" id="PS51257">
    <property type="entry name" value="PROKAR_LIPOPROTEIN"/>
    <property type="match status" value="1"/>
</dbReference>
<feature type="chain" id="PRO_5019206458" evidence="1">
    <location>
        <begin position="21"/>
        <end position="283"/>
    </location>
</feature>
<evidence type="ECO:0000313" key="4">
    <source>
        <dbReference type="Proteomes" id="UP000278983"/>
    </source>
</evidence>
<dbReference type="OrthoDB" id="1068575at2"/>
<dbReference type="InterPro" id="IPR027931">
    <property type="entry name" value="DUF4595"/>
</dbReference>
<comment type="caution">
    <text evidence="3">The sequence shown here is derived from an EMBL/GenBank/DDBJ whole genome shotgun (WGS) entry which is preliminary data.</text>
</comment>
<evidence type="ECO:0000256" key="1">
    <source>
        <dbReference type="SAM" id="SignalP"/>
    </source>
</evidence>
<name>A0A432LKU6_9BACT</name>
<evidence type="ECO:0000259" key="2">
    <source>
        <dbReference type="Pfam" id="PF15283"/>
    </source>
</evidence>
<dbReference type="CDD" id="cd12871">
    <property type="entry name" value="Bacuni_01323_like"/>
    <property type="match status" value="1"/>
</dbReference>
<keyword evidence="1" id="KW-0732">Signal</keyword>
<dbReference type="Proteomes" id="UP000278983">
    <property type="component" value="Unassembled WGS sequence"/>
</dbReference>
<sequence>MKRIINLAFLAIMIMGTATLFTSCGSDENGSDNNGNNGNAQINPQNVFKGGLPKEIIGRKFQVNQEGLVEKIYSDIENIVVVFYYAPKDYEAKKKNVDVLMTIHDKDGAQDFYMTVGSNGFIKHAYNMGRKDNEDELNKRTWDFEYDKDGHLIKAYYSKKNVTSTLKYEDGNIVEVKHDYALGVPKNKSYSIYYTSKEVTKPMVNIGCIMFYKPIFDIDLDELDFTYYAGLLGTATKNLPQKRIDEDGDIVGKYAWVLNAQAYPTLVNIYNNNEHHQAYDIHW</sequence>
<evidence type="ECO:0000313" key="3">
    <source>
        <dbReference type="EMBL" id="RUL59451.1"/>
    </source>
</evidence>
<protein>
    <submittedName>
        <fullName evidence="3">DUF4595 domain-containing protein</fullName>
    </submittedName>
</protein>
<keyword evidence="4" id="KW-1185">Reference proteome</keyword>
<reference evidence="3 4" key="1">
    <citation type="submission" date="2018-12" db="EMBL/GenBank/DDBJ databases">
        <title>Genome sequencing of Prevotella sp. KCOM 3155 (= JS262).</title>
        <authorList>
            <person name="Kook J.-K."/>
            <person name="Park S.-N."/>
            <person name="Lim Y.K."/>
        </authorList>
    </citation>
    <scope>NUCLEOTIDE SEQUENCE [LARGE SCALE GENOMIC DNA]</scope>
    <source>
        <strain evidence="3 4">KCOM 3155</strain>
    </source>
</reference>
<dbReference type="AlphaFoldDB" id="A0A432LKU6"/>
<organism evidence="3 4">
    <name type="scientific">Prevotella koreensis</name>
    <dbReference type="NCBI Taxonomy" id="2490854"/>
    <lineage>
        <taxon>Bacteria</taxon>
        <taxon>Pseudomonadati</taxon>
        <taxon>Bacteroidota</taxon>
        <taxon>Bacteroidia</taxon>
        <taxon>Bacteroidales</taxon>
        <taxon>Prevotellaceae</taxon>
        <taxon>Prevotella</taxon>
    </lineage>
</organism>
<feature type="domain" description="DUF4595" evidence="2">
    <location>
        <begin position="76"/>
        <end position="265"/>
    </location>
</feature>
<dbReference type="Pfam" id="PF15283">
    <property type="entry name" value="DUF4595"/>
    <property type="match status" value="1"/>
</dbReference>
<dbReference type="RefSeq" id="WP_126678609.1">
    <property type="nucleotide sequence ID" value="NZ_RYYU01000001.1"/>
</dbReference>
<dbReference type="EMBL" id="RYYU01000001">
    <property type="protein sequence ID" value="RUL59451.1"/>
    <property type="molecule type" value="Genomic_DNA"/>
</dbReference>
<feature type="signal peptide" evidence="1">
    <location>
        <begin position="1"/>
        <end position="20"/>
    </location>
</feature>
<gene>
    <name evidence="3" type="ORF">EHV08_06550</name>
</gene>
<accession>A0A432LKU6</accession>
<proteinExistence type="predicted"/>